<accession>W9CW06</accession>
<dbReference type="EMBL" id="AYSA01000035">
    <property type="protein sequence ID" value="ESZ98750.1"/>
    <property type="molecule type" value="Genomic_DNA"/>
</dbReference>
<evidence type="ECO:0000256" key="1">
    <source>
        <dbReference type="SAM" id="SignalP"/>
    </source>
</evidence>
<dbReference type="AlphaFoldDB" id="W9CW06"/>
<sequence length="244" mass="25519">MFYRAFVTALAMASVSIAAPTPVAVAEAAPENFVSRAAAYTLFTGDGSNWPSSSAWTDFDTMWADNQAVMTTSCNQFGQANNSPTEIADIHNAIINTAGASGVDARLILAVVMQESGGCVRVPTSFGGVINPGLMQDHNGPNSCNSHGWVQNPCPAVIITGMIEDGTMGTASGDGLRQCIWQSGEGDARAAYVASRIYNTGSYMRGTDLGAPQWGTGCYASDIANRLLGWAAPATPCTLGKPWH</sequence>
<reference evidence="2 3" key="1">
    <citation type="journal article" date="2014" name="Genome Announc.">
        <title>Draft genome sequence of Sclerotinia borealis, a psychrophilic plant pathogenic fungus.</title>
        <authorList>
            <person name="Mardanov A.V."/>
            <person name="Beletsky A.V."/>
            <person name="Kadnikov V.V."/>
            <person name="Ignatov A.N."/>
            <person name="Ravin N.V."/>
        </authorList>
    </citation>
    <scope>NUCLEOTIDE SEQUENCE [LARGE SCALE GENOMIC DNA]</scope>
    <source>
        <strain evidence="3">F-4157</strain>
    </source>
</reference>
<feature type="signal peptide" evidence="1">
    <location>
        <begin position="1"/>
        <end position="18"/>
    </location>
</feature>
<evidence type="ECO:0000313" key="2">
    <source>
        <dbReference type="EMBL" id="ESZ98750.1"/>
    </source>
</evidence>
<feature type="chain" id="PRO_5004918844" evidence="1">
    <location>
        <begin position="19"/>
        <end position="244"/>
    </location>
</feature>
<comment type="caution">
    <text evidence="2">The sequence shown here is derived from an EMBL/GenBank/DDBJ whole genome shotgun (WGS) entry which is preliminary data.</text>
</comment>
<proteinExistence type="predicted"/>
<keyword evidence="3" id="KW-1185">Reference proteome</keyword>
<name>W9CW06_SCLBF</name>
<protein>
    <submittedName>
        <fullName evidence="2">Putative muramidase</fullName>
    </submittedName>
</protein>
<dbReference type="HOGENOM" id="CLU_058267_1_0_1"/>
<dbReference type="STRING" id="1432307.W9CW06"/>
<dbReference type="SUPFAM" id="SSF53955">
    <property type="entry name" value="Lysozyme-like"/>
    <property type="match status" value="1"/>
</dbReference>
<dbReference type="InterPro" id="IPR023346">
    <property type="entry name" value="Lysozyme-like_dom_sf"/>
</dbReference>
<dbReference type="OrthoDB" id="1193027at2759"/>
<dbReference type="Proteomes" id="UP000019487">
    <property type="component" value="Unassembled WGS sequence"/>
</dbReference>
<gene>
    <name evidence="2" type="ORF">SBOR_0856</name>
</gene>
<evidence type="ECO:0000313" key="3">
    <source>
        <dbReference type="Proteomes" id="UP000019487"/>
    </source>
</evidence>
<organism evidence="2 3">
    <name type="scientific">Sclerotinia borealis (strain F-4128)</name>
    <dbReference type="NCBI Taxonomy" id="1432307"/>
    <lineage>
        <taxon>Eukaryota</taxon>
        <taxon>Fungi</taxon>
        <taxon>Dikarya</taxon>
        <taxon>Ascomycota</taxon>
        <taxon>Pezizomycotina</taxon>
        <taxon>Leotiomycetes</taxon>
        <taxon>Helotiales</taxon>
        <taxon>Sclerotiniaceae</taxon>
        <taxon>Sclerotinia</taxon>
    </lineage>
</organism>
<keyword evidence="1" id="KW-0732">Signal</keyword>